<name>A0AAV2IRN4_LYMST</name>
<keyword evidence="1" id="KW-0175">Coiled coil</keyword>
<accession>A0AAV2IRN4</accession>
<protein>
    <submittedName>
        <fullName evidence="3">Uncharacterized protein</fullName>
    </submittedName>
</protein>
<comment type="caution">
    <text evidence="3">The sequence shown here is derived from an EMBL/GenBank/DDBJ whole genome shotgun (WGS) entry which is preliminary data.</text>
</comment>
<dbReference type="Proteomes" id="UP001497497">
    <property type="component" value="Unassembled WGS sequence"/>
</dbReference>
<feature type="region of interest" description="Disordered" evidence="2">
    <location>
        <begin position="372"/>
        <end position="392"/>
    </location>
</feature>
<dbReference type="AlphaFoldDB" id="A0AAV2IRN4"/>
<dbReference type="PANTHER" id="PTHR34533:SF3">
    <property type="entry name" value="BICD FAMILY-LIKE CARGO ADAPTER 2"/>
    <property type="match status" value="1"/>
</dbReference>
<sequence>MDWENKFYSIVQETEANLSKAKDKLTGISGKSFTLPNSSIAAYPWLSAPYYKPSGTVSSDSSLLKYYTLTPQAEITEMSLTQMLHMKEQIDSQNKTIEKLQKLIRSLDNERDFYKQQIANLKDKVDSLTDKMNTSLTLTNSEWKMSSMKRDVMREIEKVKYMLQDCTRDSASSAYDKDLWKAKENMTDSLGQIRQELSAMNKKIERLNLESHHSPSSFDRKESISRKLQNSFQHQRFPPLYSPVSISADPSCLELQKLRLAINSINSKLDSLEKRIEAPLAHSFYHSRTTGLPYVSEQRQHPTLSLSDVNGDQSLSDLSSLSSLSDEESSELLDDFSYRSRFETSSRKKFKRNTRSNSKRMIEPYYRTKENVDLSDLELSDGDSDRESEDLD</sequence>
<dbReference type="EMBL" id="CAXITT010001360">
    <property type="protein sequence ID" value="CAL1548460.1"/>
    <property type="molecule type" value="Genomic_DNA"/>
</dbReference>
<evidence type="ECO:0000256" key="1">
    <source>
        <dbReference type="SAM" id="Coils"/>
    </source>
</evidence>
<dbReference type="PANTHER" id="PTHR34533">
    <property type="entry name" value="TRANSMEMBRANE PROTEIN CCDC163"/>
    <property type="match status" value="1"/>
</dbReference>
<feature type="coiled-coil region" evidence="1">
    <location>
        <begin position="83"/>
        <end position="131"/>
    </location>
</feature>
<gene>
    <name evidence="3" type="ORF">GSLYS_00021777001</name>
</gene>
<evidence type="ECO:0000313" key="4">
    <source>
        <dbReference type="Proteomes" id="UP001497497"/>
    </source>
</evidence>
<keyword evidence="4" id="KW-1185">Reference proteome</keyword>
<feature type="coiled-coil region" evidence="1">
    <location>
        <begin position="183"/>
        <end position="210"/>
    </location>
</feature>
<proteinExistence type="predicted"/>
<evidence type="ECO:0000313" key="3">
    <source>
        <dbReference type="EMBL" id="CAL1548460.1"/>
    </source>
</evidence>
<dbReference type="InterPro" id="IPR039284">
    <property type="entry name" value="CCDC159/163"/>
</dbReference>
<evidence type="ECO:0000256" key="2">
    <source>
        <dbReference type="SAM" id="MobiDB-lite"/>
    </source>
</evidence>
<organism evidence="3 4">
    <name type="scientific">Lymnaea stagnalis</name>
    <name type="common">Great pond snail</name>
    <name type="synonym">Helix stagnalis</name>
    <dbReference type="NCBI Taxonomy" id="6523"/>
    <lineage>
        <taxon>Eukaryota</taxon>
        <taxon>Metazoa</taxon>
        <taxon>Spiralia</taxon>
        <taxon>Lophotrochozoa</taxon>
        <taxon>Mollusca</taxon>
        <taxon>Gastropoda</taxon>
        <taxon>Heterobranchia</taxon>
        <taxon>Euthyneura</taxon>
        <taxon>Panpulmonata</taxon>
        <taxon>Hygrophila</taxon>
        <taxon>Lymnaeoidea</taxon>
        <taxon>Lymnaeidae</taxon>
        <taxon>Lymnaea</taxon>
    </lineage>
</organism>
<reference evidence="3 4" key="1">
    <citation type="submission" date="2024-04" db="EMBL/GenBank/DDBJ databases">
        <authorList>
            <consortium name="Genoscope - CEA"/>
            <person name="William W."/>
        </authorList>
    </citation>
    <scope>NUCLEOTIDE SEQUENCE [LARGE SCALE GENOMIC DNA]</scope>
</reference>
<feature type="compositionally biased region" description="Acidic residues" evidence="2">
    <location>
        <begin position="373"/>
        <end position="392"/>
    </location>
</feature>